<evidence type="ECO:0000313" key="1">
    <source>
        <dbReference type="EMBL" id="MCU9593647.1"/>
    </source>
</evidence>
<keyword evidence="2" id="KW-1185">Reference proteome</keyword>
<organism evidence="1 2">
    <name type="scientific">Pallidibacillus thermolactis</name>
    <dbReference type="NCBI Taxonomy" id="251051"/>
    <lineage>
        <taxon>Bacteria</taxon>
        <taxon>Bacillati</taxon>
        <taxon>Bacillota</taxon>
        <taxon>Bacilli</taxon>
        <taxon>Bacillales</taxon>
        <taxon>Bacillaceae</taxon>
        <taxon>Pallidibacillus</taxon>
    </lineage>
</organism>
<sequence length="65" mass="7966">MPVYIVTLLRNFEEESEGMMYYYCENCFTIHHEQHICQECGCNRLNPIIIEVQCHKYDRNLYEEE</sequence>
<evidence type="ECO:0000313" key="2">
    <source>
        <dbReference type="Proteomes" id="UP001208656"/>
    </source>
</evidence>
<name>A0ABT2WD86_9BACI</name>
<dbReference type="Proteomes" id="UP001208656">
    <property type="component" value="Unassembled WGS sequence"/>
</dbReference>
<dbReference type="EMBL" id="JAOUSE010000007">
    <property type="protein sequence ID" value="MCU9593647.1"/>
    <property type="molecule type" value="Genomic_DNA"/>
</dbReference>
<accession>A0ABT2WD86</accession>
<protein>
    <submittedName>
        <fullName evidence="1">Uncharacterized protein</fullName>
    </submittedName>
</protein>
<dbReference type="RefSeq" id="WP_173658328.1">
    <property type="nucleotide sequence ID" value="NZ_JAOUSE010000007.1"/>
</dbReference>
<comment type="caution">
    <text evidence="1">The sequence shown here is derived from an EMBL/GenBank/DDBJ whole genome shotgun (WGS) entry which is preliminary data.</text>
</comment>
<proteinExistence type="predicted"/>
<reference evidence="1 2" key="1">
    <citation type="submission" date="2022-10" db="EMBL/GenBank/DDBJ databases">
        <title>Description of Fervidibacillus gen. nov. in the family Fervidibacillaceae fam. nov. with two species, Fervidibacillus albus sp. nov., and Fervidibacillus halotolerans sp. nov., isolated from tidal flat sediments.</title>
        <authorList>
            <person name="Kwon K.K."/>
            <person name="Yang S.-H."/>
        </authorList>
    </citation>
    <scope>NUCLEOTIDE SEQUENCE [LARGE SCALE GENOMIC DNA]</scope>
    <source>
        <strain evidence="1 2">DSM 23332</strain>
    </source>
</reference>
<gene>
    <name evidence="1" type="ORF">OEV82_04135</name>
</gene>